<sequence>MLRKIKHLFLDCQWSPEEISQRLRFETGKTIISFSTIYRGIYAGLFNGSDLSRGNRSAIRKLRHRGKACHSKNYVEKRGKISIINTIHERPEVSNKRTELVHFEADTVAGKTRQSCLVTLVDRKSRFLITSKATKKAQDR</sequence>
<dbReference type="AlphaFoldDB" id="A0A0R2L9A5"/>
<dbReference type="Proteomes" id="UP000051886">
    <property type="component" value="Unassembled WGS sequence"/>
</dbReference>
<gene>
    <name evidence="1" type="ORF">IV66_GL000804</name>
</gene>
<dbReference type="PANTHER" id="PTHR10948:SF23">
    <property type="entry name" value="TRANSPOSASE INSI FOR INSERTION SEQUENCE ELEMENT IS30A-RELATED"/>
    <property type="match status" value="1"/>
</dbReference>
<dbReference type="GO" id="GO:0032196">
    <property type="term" value="P:transposition"/>
    <property type="evidence" value="ECO:0007669"/>
    <property type="project" value="TreeGrafter"/>
</dbReference>
<comment type="caution">
    <text evidence="1">The sequence shown here is derived from an EMBL/GenBank/DDBJ whole genome shotgun (WGS) entry which is preliminary data.</text>
</comment>
<dbReference type="InterPro" id="IPR051917">
    <property type="entry name" value="Transposase-Integrase"/>
</dbReference>
<dbReference type="GO" id="GO:0005829">
    <property type="term" value="C:cytosol"/>
    <property type="evidence" value="ECO:0007669"/>
    <property type="project" value="TreeGrafter"/>
</dbReference>
<evidence type="ECO:0000313" key="1">
    <source>
        <dbReference type="EMBL" id="KRN96310.1"/>
    </source>
</evidence>
<protein>
    <submittedName>
        <fullName evidence="1">Transposase for insertion sequence element IS1086</fullName>
    </submittedName>
</protein>
<dbReference type="PATRIC" id="fig|449659.4.peg.810"/>
<proteinExistence type="predicted"/>
<organism evidence="1 2">
    <name type="scientific">Ligilactobacillus pobuzihii</name>
    <dbReference type="NCBI Taxonomy" id="449659"/>
    <lineage>
        <taxon>Bacteria</taxon>
        <taxon>Bacillati</taxon>
        <taxon>Bacillota</taxon>
        <taxon>Bacilli</taxon>
        <taxon>Lactobacillales</taxon>
        <taxon>Lactobacillaceae</taxon>
        <taxon>Ligilactobacillus</taxon>
    </lineage>
</organism>
<dbReference type="STRING" id="449659.IV66_GL000804"/>
<evidence type="ECO:0000313" key="2">
    <source>
        <dbReference type="Proteomes" id="UP000051886"/>
    </source>
</evidence>
<dbReference type="EMBL" id="JQCN01000067">
    <property type="protein sequence ID" value="KRN96310.1"/>
    <property type="molecule type" value="Genomic_DNA"/>
</dbReference>
<dbReference type="GO" id="GO:0004803">
    <property type="term" value="F:transposase activity"/>
    <property type="evidence" value="ECO:0007669"/>
    <property type="project" value="TreeGrafter"/>
</dbReference>
<name>A0A0R2L9A5_9LACO</name>
<dbReference type="NCBIfam" id="NF033563">
    <property type="entry name" value="transpos_IS30"/>
    <property type="match status" value="1"/>
</dbReference>
<reference evidence="1 2" key="1">
    <citation type="journal article" date="2015" name="Genome Announc.">
        <title>Expanding the biotechnology potential of lactobacilli through comparative genomics of 213 strains and associated genera.</title>
        <authorList>
            <person name="Sun Z."/>
            <person name="Harris H.M."/>
            <person name="McCann A."/>
            <person name="Guo C."/>
            <person name="Argimon S."/>
            <person name="Zhang W."/>
            <person name="Yang X."/>
            <person name="Jeffery I.B."/>
            <person name="Cooney J.C."/>
            <person name="Kagawa T.F."/>
            <person name="Liu W."/>
            <person name="Song Y."/>
            <person name="Salvetti E."/>
            <person name="Wrobel A."/>
            <person name="Rasinkangas P."/>
            <person name="Parkhill J."/>
            <person name="Rea M.C."/>
            <person name="O'Sullivan O."/>
            <person name="Ritari J."/>
            <person name="Douillard F.P."/>
            <person name="Paul Ross R."/>
            <person name="Yang R."/>
            <person name="Briner A.E."/>
            <person name="Felis G.E."/>
            <person name="de Vos W.M."/>
            <person name="Barrangou R."/>
            <person name="Klaenhammer T.R."/>
            <person name="Caufield P.W."/>
            <person name="Cui Y."/>
            <person name="Zhang H."/>
            <person name="O'Toole P.W."/>
        </authorList>
    </citation>
    <scope>NUCLEOTIDE SEQUENCE [LARGE SCALE GENOMIC DNA]</scope>
    <source>
        <strain evidence="1 2">NBRC 103219</strain>
    </source>
</reference>
<keyword evidence="2" id="KW-1185">Reference proteome</keyword>
<dbReference type="PANTHER" id="PTHR10948">
    <property type="entry name" value="TRANSPOSASE"/>
    <property type="match status" value="1"/>
</dbReference>
<accession>A0A0R2L9A5</accession>
<dbReference type="InterPro" id="IPR053392">
    <property type="entry name" value="Transposase_IS30-like"/>
</dbReference>